<sequence>MASARSYKTVQIIFILIIITAASISSVFQRLQKLKRIRSLLISICLATLIQSPDGDLIDCVPSHLQPAFDHPLLKGQKPLKPTHHGSRKSIQLWTDSGESCPDATVPIRRTTMKDVLRAGSLHKFSRKTFSKQNAKISSDDQLVRNFPQSHKTVATVTEDCFYGTRVKIHVWKGNETDQYDFRLSQVWIASGNTTSNDLNTVEAGWQVNPKLFGDNSPRLFTLLITFNLQADSSGTTGCYSLLCSGFVKTNNRISLGAAIPPRFTQNGRELDIDIPMMIAKDAEDGHWWLEIGPGFVVGYWPSSLFSRLHSHANMVQLGGMIVKTRSMGLNAPTQIRTGDISDGGIGESSNSQDLKVTEGVDKLVPFCSVEIFARQLFNASHMVK</sequence>
<evidence type="ECO:0000259" key="2">
    <source>
        <dbReference type="PROSITE" id="PS52045"/>
    </source>
</evidence>
<dbReference type="PROSITE" id="PS52045">
    <property type="entry name" value="NEPROSIN_PEP_CD"/>
    <property type="match status" value="1"/>
</dbReference>
<dbReference type="PhylomeDB" id="A0A068V8W8"/>
<accession>A0A068V8W8</accession>
<feature type="domain" description="Neprosin PEP catalytic" evidence="2">
    <location>
        <begin position="144"/>
        <end position="385"/>
    </location>
</feature>
<feature type="transmembrane region" description="Helical" evidence="1">
    <location>
        <begin position="12"/>
        <end position="31"/>
    </location>
</feature>
<organism evidence="3 4">
    <name type="scientific">Coffea canephora</name>
    <name type="common">Robusta coffee</name>
    <dbReference type="NCBI Taxonomy" id="49390"/>
    <lineage>
        <taxon>Eukaryota</taxon>
        <taxon>Viridiplantae</taxon>
        <taxon>Streptophyta</taxon>
        <taxon>Embryophyta</taxon>
        <taxon>Tracheophyta</taxon>
        <taxon>Spermatophyta</taxon>
        <taxon>Magnoliopsida</taxon>
        <taxon>eudicotyledons</taxon>
        <taxon>Gunneridae</taxon>
        <taxon>Pentapetalae</taxon>
        <taxon>asterids</taxon>
        <taxon>lamiids</taxon>
        <taxon>Gentianales</taxon>
        <taxon>Rubiaceae</taxon>
        <taxon>Ixoroideae</taxon>
        <taxon>Gardenieae complex</taxon>
        <taxon>Bertiereae - Coffeeae clade</taxon>
        <taxon>Coffeeae</taxon>
        <taxon>Coffea</taxon>
    </lineage>
</organism>
<dbReference type="Gene3D" id="3.90.1320.10">
    <property type="entry name" value="Outer-capsid protein sigma 3, large lobe"/>
    <property type="match status" value="1"/>
</dbReference>
<keyword evidence="4" id="KW-1185">Reference proteome</keyword>
<dbReference type="Proteomes" id="UP000295252">
    <property type="component" value="Chromosome VI"/>
</dbReference>
<dbReference type="InterPro" id="IPR025521">
    <property type="entry name" value="Neprosin_propep"/>
</dbReference>
<dbReference type="Pfam" id="PF14365">
    <property type="entry name" value="Neprosin_AP"/>
    <property type="match status" value="1"/>
</dbReference>
<name>A0A068V8W8_COFCA</name>
<keyword evidence="1" id="KW-0472">Membrane</keyword>
<reference evidence="4" key="1">
    <citation type="journal article" date="2014" name="Science">
        <title>The coffee genome provides insight into the convergent evolution of caffeine biosynthesis.</title>
        <authorList>
            <person name="Denoeud F."/>
            <person name="Carretero-Paulet L."/>
            <person name="Dereeper A."/>
            <person name="Droc G."/>
            <person name="Guyot R."/>
            <person name="Pietrella M."/>
            <person name="Zheng C."/>
            <person name="Alberti A."/>
            <person name="Anthony F."/>
            <person name="Aprea G."/>
            <person name="Aury J.M."/>
            <person name="Bento P."/>
            <person name="Bernard M."/>
            <person name="Bocs S."/>
            <person name="Campa C."/>
            <person name="Cenci A."/>
            <person name="Combes M.C."/>
            <person name="Crouzillat D."/>
            <person name="Da Silva C."/>
            <person name="Daddiego L."/>
            <person name="De Bellis F."/>
            <person name="Dussert S."/>
            <person name="Garsmeur O."/>
            <person name="Gayraud T."/>
            <person name="Guignon V."/>
            <person name="Jahn K."/>
            <person name="Jamilloux V."/>
            <person name="Joet T."/>
            <person name="Labadie K."/>
            <person name="Lan T."/>
            <person name="Leclercq J."/>
            <person name="Lepelley M."/>
            <person name="Leroy T."/>
            <person name="Li L.T."/>
            <person name="Librado P."/>
            <person name="Lopez L."/>
            <person name="Munoz A."/>
            <person name="Noel B."/>
            <person name="Pallavicini A."/>
            <person name="Perrotta G."/>
            <person name="Poncet V."/>
            <person name="Pot D."/>
            <person name="Priyono X."/>
            <person name="Rigoreau M."/>
            <person name="Rouard M."/>
            <person name="Rozas J."/>
            <person name="Tranchant-Dubreuil C."/>
            <person name="VanBuren R."/>
            <person name="Zhang Q."/>
            <person name="Andrade A.C."/>
            <person name="Argout X."/>
            <person name="Bertrand B."/>
            <person name="de Kochko A."/>
            <person name="Graziosi G."/>
            <person name="Henry R.J."/>
            <person name="Jayarama X."/>
            <person name="Ming R."/>
            <person name="Nagai C."/>
            <person name="Rounsley S."/>
            <person name="Sankoff D."/>
            <person name="Giuliano G."/>
            <person name="Albert V.A."/>
            <person name="Wincker P."/>
            <person name="Lashermes P."/>
        </authorList>
    </citation>
    <scope>NUCLEOTIDE SEQUENCE [LARGE SCALE GENOMIC DNA]</scope>
    <source>
        <strain evidence="4">cv. DH200-94</strain>
    </source>
</reference>
<proteinExistence type="predicted"/>
<evidence type="ECO:0000313" key="4">
    <source>
        <dbReference type="Proteomes" id="UP000295252"/>
    </source>
</evidence>
<evidence type="ECO:0000256" key="1">
    <source>
        <dbReference type="SAM" id="Phobius"/>
    </source>
</evidence>
<protein>
    <recommendedName>
        <fullName evidence="2">Neprosin PEP catalytic domain-containing protein</fullName>
    </recommendedName>
</protein>
<dbReference type="STRING" id="49390.A0A068V8W8"/>
<evidence type="ECO:0000313" key="3">
    <source>
        <dbReference type="EMBL" id="CDP16944.1"/>
    </source>
</evidence>
<dbReference type="InterPro" id="IPR053168">
    <property type="entry name" value="Glutamic_endopeptidase"/>
</dbReference>
<dbReference type="EMBL" id="HG739224">
    <property type="protein sequence ID" value="CDP16944.1"/>
    <property type="molecule type" value="Genomic_DNA"/>
</dbReference>
<dbReference type="PANTHER" id="PTHR31589:SF57">
    <property type="entry name" value="OS06G0474500 PROTEIN"/>
    <property type="match status" value="1"/>
</dbReference>
<gene>
    <name evidence="3" type="ORF">GSCOC_T00005308001</name>
</gene>
<dbReference type="Pfam" id="PF03080">
    <property type="entry name" value="Neprosin"/>
    <property type="match status" value="1"/>
</dbReference>
<dbReference type="PANTHER" id="PTHR31589">
    <property type="entry name" value="PROTEIN, PUTATIVE (DUF239)-RELATED-RELATED"/>
    <property type="match status" value="1"/>
</dbReference>
<dbReference type="InterPro" id="IPR004314">
    <property type="entry name" value="Neprosin"/>
</dbReference>
<keyword evidence="1" id="KW-0812">Transmembrane</keyword>
<dbReference type="AlphaFoldDB" id="A0A068V8W8"/>
<dbReference type="Gramene" id="CDP16944">
    <property type="protein sequence ID" value="CDP16944"/>
    <property type="gene ID" value="GSCOC_T00005308001"/>
</dbReference>
<dbReference type="InParanoid" id="A0A068V8W8"/>
<keyword evidence="1" id="KW-1133">Transmembrane helix</keyword>